<proteinExistence type="predicted"/>
<keyword evidence="2" id="KW-0378">Hydrolase</keyword>
<evidence type="ECO:0000313" key="3">
    <source>
        <dbReference type="Proteomes" id="UP000198773"/>
    </source>
</evidence>
<dbReference type="OrthoDB" id="5973611at2"/>
<dbReference type="Proteomes" id="UP000198773">
    <property type="component" value="Unassembled WGS sequence"/>
</dbReference>
<feature type="signal peptide" evidence="1">
    <location>
        <begin position="1"/>
        <end position="32"/>
    </location>
</feature>
<dbReference type="EMBL" id="FNRM01000001">
    <property type="protein sequence ID" value="SDZ92535.1"/>
    <property type="molecule type" value="Genomic_DNA"/>
</dbReference>
<gene>
    <name evidence="2" type="ORF">SAMN04488051_10134</name>
</gene>
<dbReference type="GO" id="GO:0008233">
    <property type="term" value="F:peptidase activity"/>
    <property type="evidence" value="ECO:0007669"/>
    <property type="project" value="UniProtKB-KW"/>
</dbReference>
<dbReference type="RefSeq" id="WP_091337764.1">
    <property type="nucleotide sequence ID" value="NZ_FNRM01000001.1"/>
</dbReference>
<organism evidence="2 3">
    <name type="scientific">Alkalimonas amylolytica</name>
    <dbReference type="NCBI Taxonomy" id="152573"/>
    <lineage>
        <taxon>Bacteria</taxon>
        <taxon>Pseudomonadati</taxon>
        <taxon>Pseudomonadota</taxon>
        <taxon>Gammaproteobacteria</taxon>
        <taxon>Alkalimonas</taxon>
    </lineage>
</organism>
<sequence length="170" mass="18475">MYDGLLLFIKKFTLLKASILAVAICFSGMIQAEEPNWKGSPVYGSVSLAAGFTPDPWVQDLQAGGGREVTSSLAPGCKGFINYSRPDVDFNFSGSSAVVYIHVEADADTTLVVNAPDGRWYCNDDFVGLNPMVIFQNPREGQYNIWVGVHGAAELHSAKLKITEVKPAMR</sequence>
<feature type="chain" id="PRO_5011713869" evidence="1">
    <location>
        <begin position="33"/>
        <end position="170"/>
    </location>
</feature>
<keyword evidence="2" id="KW-0645">Protease</keyword>
<dbReference type="STRING" id="152573.SAMN04488051_10134"/>
<reference evidence="2 3" key="1">
    <citation type="submission" date="2016-10" db="EMBL/GenBank/DDBJ databases">
        <authorList>
            <person name="de Groot N.N."/>
        </authorList>
    </citation>
    <scope>NUCLEOTIDE SEQUENCE [LARGE SCALE GENOMIC DNA]</scope>
    <source>
        <strain evidence="2 3">CGMCC 1.3430</strain>
    </source>
</reference>
<name>A0A1H3WZC8_ALKAM</name>
<keyword evidence="1" id="KW-0732">Signal</keyword>
<keyword evidence="3" id="KW-1185">Reference proteome</keyword>
<evidence type="ECO:0000313" key="2">
    <source>
        <dbReference type="EMBL" id="SDZ92535.1"/>
    </source>
</evidence>
<dbReference type="AlphaFoldDB" id="A0A1H3WZC8"/>
<accession>A0A1H3WZC8</accession>
<dbReference type="GO" id="GO:0006508">
    <property type="term" value="P:proteolysis"/>
    <property type="evidence" value="ECO:0007669"/>
    <property type="project" value="UniProtKB-KW"/>
</dbReference>
<evidence type="ECO:0000256" key="1">
    <source>
        <dbReference type="SAM" id="SignalP"/>
    </source>
</evidence>
<protein>
    <submittedName>
        <fullName evidence="2">Serine protease Do</fullName>
    </submittedName>
</protein>